<dbReference type="InterPro" id="IPR019196">
    <property type="entry name" value="ABC_transp_unknown"/>
</dbReference>
<evidence type="ECO:0000256" key="6">
    <source>
        <dbReference type="SAM" id="Phobius"/>
    </source>
</evidence>
<evidence type="ECO:0000256" key="3">
    <source>
        <dbReference type="ARBA" id="ARBA00022692"/>
    </source>
</evidence>
<feature type="transmembrane region" description="Helical" evidence="6">
    <location>
        <begin position="165"/>
        <end position="185"/>
    </location>
</feature>
<proteinExistence type="predicted"/>
<evidence type="ECO:0000259" key="8">
    <source>
        <dbReference type="Pfam" id="PF23357"/>
    </source>
</evidence>
<dbReference type="Pfam" id="PF09822">
    <property type="entry name" value="ABC_transp_aux"/>
    <property type="match status" value="1"/>
</dbReference>
<organism evidence="9">
    <name type="scientific">hydrothermal vent metagenome</name>
    <dbReference type="NCBI Taxonomy" id="652676"/>
    <lineage>
        <taxon>unclassified sequences</taxon>
        <taxon>metagenomes</taxon>
        <taxon>ecological metagenomes</taxon>
    </lineage>
</organism>
<keyword evidence="4 6" id="KW-1133">Transmembrane helix</keyword>
<comment type="subcellular location">
    <subcellularLocation>
        <location evidence="1">Cell membrane</location>
        <topology evidence="1">Multi-pass membrane protein</topology>
    </subcellularLocation>
</comment>
<protein>
    <submittedName>
        <fullName evidence="9">Gliding motility-associated ABC transporter permease protein GldF</fullName>
    </submittedName>
</protein>
<name>A0A3B0UEF6_9ZZZZ</name>
<feature type="domain" description="DUF7088" evidence="8">
    <location>
        <begin position="278"/>
        <end position="386"/>
    </location>
</feature>
<dbReference type="NCBIfam" id="TIGR03521">
    <property type="entry name" value="GldG"/>
    <property type="match status" value="1"/>
</dbReference>
<dbReference type="PANTHER" id="PTHR30294">
    <property type="entry name" value="MEMBRANE COMPONENT OF ABC TRANSPORTER YHHJ-RELATED"/>
    <property type="match status" value="1"/>
</dbReference>
<reference evidence="9" key="1">
    <citation type="submission" date="2018-06" db="EMBL/GenBank/DDBJ databases">
        <authorList>
            <person name="Zhirakovskaya E."/>
        </authorList>
    </citation>
    <scope>NUCLEOTIDE SEQUENCE</scope>
</reference>
<keyword evidence="3 6" id="KW-0812">Transmembrane</keyword>
<feature type="transmembrane region" description="Helical" evidence="6">
    <location>
        <begin position="139"/>
        <end position="158"/>
    </location>
</feature>
<evidence type="ECO:0000256" key="4">
    <source>
        <dbReference type="ARBA" id="ARBA00022989"/>
    </source>
</evidence>
<feature type="transmembrane region" description="Helical" evidence="6">
    <location>
        <begin position="248"/>
        <end position="266"/>
    </location>
</feature>
<feature type="transmembrane region" description="Helical" evidence="6">
    <location>
        <begin position="220"/>
        <end position="238"/>
    </location>
</feature>
<accession>A0A3B0UEF6</accession>
<feature type="transmembrane region" description="Helical" evidence="6">
    <location>
        <begin position="56"/>
        <end position="74"/>
    </location>
</feature>
<dbReference type="NCBIfam" id="TIGR03518">
    <property type="entry name" value="ABC_perm_GldF"/>
    <property type="match status" value="1"/>
</dbReference>
<feature type="transmembrane region" description="Helical" evidence="6">
    <location>
        <begin position="95"/>
        <end position="119"/>
    </location>
</feature>
<keyword evidence="5 6" id="KW-0472">Membrane</keyword>
<keyword evidence="2" id="KW-1003">Cell membrane</keyword>
<dbReference type="InterPro" id="IPR055396">
    <property type="entry name" value="DUF7088"/>
</dbReference>
<evidence type="ECO:0000256" key="2">
    <source>
        <dbReference type="ARBA" id="ARBA00022475"/>
    </source>
</evidence>
<evidence type="ECO:0000256" key="1">
    <source>
        <dbReference type="ARBA" id="ARBA00004651"/>
    </source>
</evidence>
<dbReference type="PANTHER" id="PTHR30294:SF29">
    <property type="entry name" value="MULTIDRUG ABC TRANSPORTER PERMEASE YBHS-RELATED"/>
    <property type="match status" value="1"/>
</dbReference>
<dbReference type="GO" id="GO:0005886">
    <property type="term" value="C:plasma membrane"/>
    <property type="evidence" value="ECO:0007669"/>
    <property type="project" value="UniProtKB-SubCell"/>
</dbReference>
<feature type="transmembrane region" description="Helical" evidence="6">
    <location>
        <begin position="773"/>
        <end position="796"/>
    </location>
</feature>
<dbReference type="InterPro" id="IPR019863">
    <property type="entry name" value="Motility-assoc_ABC-rel_GldG"/>
</dbReference>
<dbReference type="Pfam" id="PF12679">
    <property type="entry name" value="ABC2_membrane_2"/>
    <property type="match status" value="1"/>
</dbReference>
<dbReference type="AlphaFoldDB" id="A0A3B0UEF6"/>
<gene>
    <name evidence="9" type="ORF">MNBD_BACTEROID01-2064</name>
</gene>
<evidence type="ECO:0000313" key="9">
    <source>
        <dbReference type="EMBL" id="VAW18804.1"/>
    </source>
</evidence>
<sequence>MYCLFRKEINSFFGSLIGYIAVIAFLLASSLFLWVFPGNYNIIDNGYSTLDSFFSLAPWLYLFLVPAITMRLFAEEKRQGTIEILLTRPLTDFQLIFAKFLAGLALVLISLLPTLLYFFSVYMLGNPVGNIDTGGTWGAFTGLFFLAAIYVAIGLFASSITDNQVVSFIAAMALSFIFYMGFEFIGNSGVPYLLEVFFTWLSINEHYLSISRGVLDLRDATYFIGMVALFLILTKFIIRPLKHKGLKVWARSLTIPVSIIILFFIVENLTLQIDLTAEKRYSVAGVSKEVVEGLEQPAEVELFLDGELPAGFRRLQQAVGEKIAALNVWSAKKIRLKVTNPYDIKDVKKRAKLFEELINKGVRPADLREKTEQGITTRRIYPGALARYKGRELPVNFLKNSAGFSHEMNLNHSVENIEFELVNVLQRLMSEKREDLAFLTGHGELNQWEVADISNSLLPDFNVFRITSEQLSEAPSKYSVLIIAGPEKPFPEKDKLAVDQYIMQGGRVMWLVEPVKVSLDSLAQGMMTVAFPRDLNLTDQLFHYGVRVNSDLLQDVMCLKKMVNVAPLGNQPKFTPQNWYYSPLLTPADNHPLSRNLNVVAAEFVSSVDTVSGNGNIRKSVILTTSPYSFKVNTPTGVSLRNIDNPPARELFNTSFIPVGVLLEGRFSSVFSNRMVKNLGYSESSILTESKPTKMIVISDGDIIANKVRYSGSSPSILPLGYDRVSQQTFGNKEFLLSAINYLCDDRGIMFLRNRAIKLRVLDKVKLREEKAYWQWLNVVLPIILIIIFGVVYNTIRHRKFSR</sequence>
<feature type="transmembrane region" description="Helical" evidence="6">
    <location>
        <begin position="12"/>
        <end position="36"/>
    </location>
</feature>
<dbReference type="Pfam" id="PF23357">
    <property type="entry name" value="DUF7088"/>
    <property type="match status" value="1"/>
</dbReference>
<dbReference type="GO" id="GO:0140359">
    <property type="term" value="F:ABC-type transporter activity"/>
    <property type="evidence" value="ECO:0007669"/>
    <property type="project" value="InterPro"/>
</dbReference>
<evidence type="ECO:0000259" key="7">
    <source>
        <dbReference type="Pfam" id="PF09822"/>
    </source>
</evidence>
<dbReference type="InterPro" id="IPR019860">
    <property type="entry name" value="Motility-assoc_ABC_perm_GldF"/>
</dbReference>
<dbReference type="InterPro" id="IPR051449">
    <property type="entry name" value="ABC-2_transporter_component"/>
</dbReference>
<evidence type="ECO:0000256" key="5">
    <source>
        <dbReference type="ARBA" id="ARBA00023136"/>
    </source>
</evidence>
<feature type="domain" description="ABC-type uncharacterised transport system" evidence="7">
    <location>
        <begin position="434"/>
        <end position="738"/>
    </location>
</feature>
<dbReference type="EMBL" id="UOEP01000092">
    <property type="protein sequence ID" value="VAW18804.1"/>
    <property type="molecule type" value="Genomic_DNA"/>
</dbReference>